<evidence type="ECO:0000256" key="5">
    <source>
        <dbReference type="ARBA" id="ARBA00022840"/>
    </source>
</evidence>
<accession>A0ABY1QCU7</accession>
<comment type="similarity">
    <text evidence="1">Belongs to the ABC transporter superfamily.</text>
</comment>
<dbReference type="Proteomes" id="UP001158067">
    <property type="component" value="Unassembled WGS sequence"/>
</dbReference>
<dbReference type="CDD" id="cd03230">
    <property type="entry name" value="ABC_DR_subfamily_A"/>
    <property type="match status" value="1"/>
</dbReference>
<dbReference type="SMART" id="SM00382">
    <property type="entry name" value="AAA"/>
    <property type="match status" value="1"/>
</dbReference>
<evidence type="ECO:0000256" key="3">
    <source>
        <dbReference type="ARBA" id="ARBA00022458"/>
    </source>
</evidence>
<keyword evidence="8" id="KW-1185">Reference proteome</keyword>
<evidence type="ECO:0000256" key="1">
    <source>
        <dbReference type="ARBA" id="ARBA00005417"/>
    </source>
</evidence>
<evidence type="ECO:0000256" key="4">
    <source>
        <dbReference type="ARBA" id="ARBA00022741"/>
    </source>
</evidence>
<dbReference type="PROSITE" id="PS00211">
    <property type="entry name" value="ABC_TRANSPORTER_1"/>
    <property type="match status" value="1"/>
</dbReference>
<protein>
    <submittedName>
        <fullName evidence="7">ABC-2 type transport system ATP-binding protein</fullName>
    </submittedName>
</protein>
<dbReference type="Pfam" id="PF00005">
    <property type="entry name" value="ABC_tran"/>
    <property type="match status" value="1"/>
</dbReference>
<gene>
    <name evidence="7" type="ORF">SAMN06265222_109113</name>
</gene>
<comment type="caution">
    <text evidence="7">The sequence shown here is derived from an EMBL/GenBank/DDBJ whole genome shotgun (WGS) entry which is preliminary data.</text>
</comment>
<dbReference type="SUPFAM" id="SSF52540">
    <property type="entry name" value="P-loop containing nucleoside triphosphate hydrolases"/>
    <property type="match status" value="1"/>
</dbReference>
<keyword evidence="3" id="KW-0536">Nodulation</keyword>
<keyword evidence="4" id="KW-0547">Nucleotide-binding</keyword>
<reference evidence="7 8" key="1">
    <citation type="submission" date="2017-05" db="EMBL/GenBank/DDBJ databases">
        <authorList>
            <person name="Varghese N."/>
            <person name="Submissions S."/>
        </authorList>
    </citation>
    <scope>NUCLEOTIDE SEQUENCE [LARGE SCALE GENOMIC DNA]</scope>
    <source>
        <strain evidence="7 8">DSM 25457</strain>
    </source>
</reference>
<dbReference type="PROSITE" id="PS50893">
    <property type="entry name" value="ABC_TRANSPORTER_2"/>
    <property type="match status" value="1"/>
</dbReference>
<dbReference type="InterPro" id="IPR050763">
    <property type="entry name" value="ABC_transporter_ATP-binding"/>
</dbReference>
<dbReference type="InterPro" id="IPR027417">
    <property type="entry name" value="P-loop_NTPase"/>
</dbReference>
<dbReference type="InterPro" id="IPR017871">
    <property type="entry name" value="ABC_transporter-like_CS"/>
</dbReference>
<dbReference type="PANTHER" id="PTHR42711:SF5">
    <property type="entry name" value="ABC TRANSPORTER ATP-BINDING PROTEIN NATA"/>
    <property type="match status" value="1"/>
</dbReference>
<dbReference type="RefSeq" id="WP_283433695.1">
    <property type="nucleotide sequence ID" value="NZ_FXUG01000009.1"/>
</dbReference>
<dbReference type="InterPro" id="IPR003439">
    <property type="entry name" value="ABC_transporter-like_ATP-bd"/>
</dbReference>
<evidence type="ECO:0000313" key="7">
    <source>
        <dbReference type="EMBL" id="SMP65614.1"/>
    </source>
</evidence>
<dbReference type="GO" id="GO:0005524">
    <property type="term" value="F:ATP binding"/>
    <property type="evidence" value="ECO:0007669"/>
    <property type="project" value="UniProtKB-KW"/>
</dbReference>
<evidence type="ECO:0000256" key="2">
    <source>
        <dbReference type="ARBA" id="ARBA00022448"/>
    </source>
</evidence>
<feature type="domain" description="ABC transporter" evidence="6">
    <location>
        <begin position="5"/>
        <end position="230"/>
    </location>
</feature>
<name>A0ABY1QCU7_9BACT</name>
<proteinExistence type="inferred from homology"/>
<sequence length="323" mass="35498">MSSVISASQLTMRFRGCDALNGVDLDIPAGQVFAILGENGAGKTTLIRILTGFQTPTSGTCRVCDLDPVKQALQVRRRVGYVPDNPSLYDWMRVGEIGWFTASFYGDGFLPTYRQQIAHYKIPEDRKIKHLSKGQRAKVALSLALAHDPDLLILDEPTSGLDPRVRRDFLESMIDRAVAGRTVFLSSHQISEVERVADRVAILHHGQLRCCEPIDQLKESMTELTINVEDPLITLPPPPAPASLVCESVDGRQRQMIVRGFQPEMAAVIASATGVKDVQTRRMSLEEIFIAYTREGSDLSEATNNDQVVSGMAATMDDEGALA</sequence>
<evidence type="ECO:0000259" key="6">
    <source>
        <dbReference type="PROSITE" id="PS50893"/>
    </source>
</evidence>
<dbReference type="PANTHER" id="PTHR42711">
    <property type="entry name" value="ABC TRANSPORTER ATP-BINDING PROTEIN"/>
    <property type="match status" value="1"/>
</dbReference>
<dbReference type="InterPro" id="IPR003593">
    <property type="entry name" value="AAA+_ATPase"/>
</dbReference>
<dbReference type="Gene3D" id="3.40.50.300">
    <property type="entry name" value="P-loop containing nucleotide triphosphate hydrolases"/>
    <property type="match status" value="1"/>
</dbReference>
<dbReference type="EMBL" id="FXUG01000009">
    <property type="protein sequence ID" value="SMP65614.1"/>
    <property type="molecule type" value="Genomic_DNA"/>
</dbReference>
<keyword evidence="2" id="KW-0813">Transport</keyword>
<keyword evidence="5 7" id="KW-0067">ATP-binding</keyword>
<evidence type="ECO:0000313" key="8">
    <source>
        <dbReference type="Proteomes" id="UP001158067"/>
    </source>
</evidence>
<organism evidence="7 8">
    <name type="scientific">Neorhodopirellula lusitana</name>
    <dbReference type="NCBI Taxonomy" id="445327"/>
    <lineage>
        <taxon>Bacteria</taxon>
        <taxon>Pseudomonadati</taxon>
        <taxon>Planctomycetota</taxon>
        <taxon>Planctomycetia</taxon>
        <taxon>Pirellulales</taxon>
        <taxon>Pirellulaceae</taxon>
        <taxon>Neorhodopirellula</taxon>
    </lineage>
</organism>